<feature type="compositionally biased region" description="Basic and acidic residues" evidence="1">
    <location>
        <begin position="55"/>
        <end position="64"/>
    </location>
</feature>
<feature type="region of interest" description="Disordered" evidence="1">
    <location>
        <begin position="191"/>
        <end position="210"/>
    </location>
</feature>
<reference evidence="3" key="1">
    <citation type="submission" date="2025-08" db="UniProtKB">
        <authorList>
            <consortium name="Ensembl"/>
        </authorList>
    </citation>
    <scope>IDENTIFICATION</scope>
</reference>
<name>A0A8C6HXC7_MUSSI</name>
<feature type="compositionally biased region" description="Basic and acidic residues" evidence="1">
    <location>
        <begin position="1"/>
        <end position="17"/>
    </location>
</feature>
<dbReference type="Ensembl" id="ENSMSIT00000034788.1">
    <property type="protein sequence ID" value="ENSMSIP00000027582.1"/>
    <property type="gene ID" value="ENSMSIG00000023173.1"/>
</dbReference>
<keyword evidence="2" id="KW-0472">Membrane</keyword>
<evidence type="ECO:0000313" key="4">
    <source>
        <dbReference type="Proteomes" id="UP000694415"/>
    </source>
</evidence>
<sequence>MVAERVAPRPERLERPGRGLRAQSHPRTQPQQGRPFLRSGVLRFTSRRARVMPAPRDRAQDSGKGDSPQLKPDVTATKNTFPNRSQSAPNRESAGRLQWSGCARFSDKWKQLSRLQRNVILFVVGFLILCGFLYSLQTADQWKALSGRPAEVEKMKLEVLPVLPAPQKESAEQEGFADILSQKRQRHFRRGPPHLQIRPPNTVSKDGMQDDAKEREAALGKAQQEENTQRTVISWRGAVIEPEQATELPYKRAEASIKPLVLASKIWKEPGEFSCPLTSPEPVPKSLGVGTLHPGHNLLPDPSAAHPSASIFCPHTSYSIMNIRALSSREDALLEKVAFAILLLVQVVPKHENIPKIKGIHFNSKDSIQVFFLIILFGSFSLSFPFLSFSF</sequence>
<keyword evidence="4" id="KW-1185">Reference proteome</keyword>
<accession>A0A8C6HXC7</accession>
<feature type="transmembrane region" description="Helical" evidence="2">
    <location>
        <begin position="118"/>
        <end position="136"/>
    </location>
</feature>
<feature type="compositionally biased region" description="Polar residues" evidence="1">
    <location>
        <begin position="76"/>
        <end position="90"/>
    </location>
</feature>
<evidence type="ECO:0000313" key="3">
    <source>
        <dbReference type="Ensembl" id="ENSMSIP00000027582.1"/>
    </source>
</evidence>
<dbReference type="GeneTree" id="ENSGT00940000155422"/>
<evidence type="ECO:0000256" key="2">
    <source>
        <dbReference type="SAM" id="Phobius"/>
    </source>
</evidence>
<proteinExistence type="predicted"/>
<dbReference type="Proteomes" id="UP000694415">
    <property type="component" value="Unplaced"/>
</dbReference>
<keyword evidence="2" id="KW-1133">Transmembrane helix</keyword>
<reference evidence="3" key="2">
    <citation type="submission" date="2025-09" db="UniProtKB">
        <authorList>
            <consortium name="Ensembl"/>
        </authorList>
    </citation>
    <scope>IDENTIFICATION</scope>
</reference>
<protein>
    <submittedName>
        <fullName evidence="3">Mannosidase, alpha, class 1B, member 1</fullName>
    </submittedName>
</protein>
<feature type="transmembrane region" description="Helical" evidence="2">
    <location>
        <begin position="370"/>
        <end position="389"/>
    </location>
</feature>
<evidence type="ECO:0000256" key="1">
    <source>
        <dbReference type="SAM" id="MobiDB-lite"/>
    </source>
</evidence>
<organism evidence="3 4">
    <name type="scientific">Mus spicilegus</name>
    <name type="common">Mound-building mouse</name>
    <dbReference type="NCBI Taxonomy" id="10103"/>
    <lineage>
        <taxon>Eukaryota</taxon>
        <taxon>Metazoa</taxon>
        <taxon>Chordata</taxon>
        <taxon>Craniata</taxon>
        <taxon>Vertebrata</taxon>
        <taxon>Euteleostomi</taxon>
        <taxon>Mammalia</taxon>
        <taxon>Eutheria</taxon>
        <taxon>Euarchontoglires</taxon>
        <taxon>Glires</taxon>
        <taxon>Rodentia</taxon>
        <taxon>Myomorpha</taxon>
        <taxon>Muroidea</taxon>
        <taxon>Muridae</taxon>
        <taxon>Murinae</taxon>
        <taxon>Mus</taxon>
        <taxon>Mus</taxon>
    </lineage>
</organism>
<keyword evidence="2" id="KW-0812">Transmembrane</keyword>
<dbReference type="AlphaFoldDB" id="A0A8C6HXC7"/>
<feature type="region of interest" description="Disordered" evidence="1">
    <location>
        <begin position="1"/>
        <end position="96"/>
    </location>
</feature>